<feature type="binding site" evidence="20">
    <location>
        <position position="185"/>
    </location>
    <ligand>
        <name>UDP-N-acetyl-alpha-D-muramoyl-L-alanyl-D-glutamate</name>
        <dbReference type="ChEBI" id="CHEBI:83900"/>
    </ligand>
</feature>
<dbReference type="InterPro" id="IPR000713">
    <property type="entry name" value="Mur_ligase_N"/>
</dbReference>
<protein>
    <recommendedName>
        <fullName evidence="16 20">UDP-N-acetylmuramoyl-L-alanyl-D-glutamate--2,6-diaminopimelate ligase</fullName>
        <ecNumber evidence="15 20">6.3.2.13</ecNumber>
    </recommendedName>
    <alternativeName>
        <fullName evidence="17 20">Meso-A2pm-adding enzyme</fullName>
    </alternativeName>
    <alternativeName>
        <fullName evidence="18 20">Meso-diaminopimelate-adding enzyme</fullName>
    </alternativeName>
    <alternativeName>
        <fullName evidence="19 20">UDP-MurNAc-L-Ala-D-Glu:meso-diaminopimelate ligase</fullName>
    </alternativeName>
    <alternativeName>
        <fullName evidence="20">UDP-MurNAc-tripeptide synthetase</fullName>
    </alternativeName>
    <alternativeName>
        <fullName evidence="20">UDP-N-acetylmuramyl-tripeptide synthetase</fullName>
    </alternativeName>
</protein>
<evidence type="ECO:0000256" key="17">
    <source>
        <dbReference type="ARBA" id="ARBA00075482"/>
    </source>
</evidence>
<keyword evidence="12 20" id="KW-0961">Cell wall biogenesis/degradation</keyword>
<evidence type="ECO:0000259" key="24">
    <source>
        <dbReference type="Pfam" id="PF08245"/>
    </source>
</evidence>
<keyword evidence="10 20" id="KW-0573">Peptidoglycan synthesis</keyword>
<evidence type="ECO:0000256" key="19">
    <source>
        <dbReference type="ARBA" id="ARBA00081560"/>
    </source>
</evidence>
<feature type="binding site" evidence="20">
    <location>
        <position position="466"/>
    </location>
    <ligand>
        <name>meso-2,6-diaminopimelate</name>
        <dbReference type="ChEBI" id="CHEBI:57791"/>
    </ligand>
</feature>
<evidence type="ECO:0000256" key="18">
    <source>
        <dbReference type="ARBA" id="ARBA00076158"/>
    </source>
</evidence>
<dbReference type="NCBIfam" id="NF001126">
    <property type="entry name" value="PRK00139.1-4"/>
    <property type="match status" value="1"/>
</dbReference>
<dbReference type="NCBIfam" id="TIGR01085">
    <property type="entry name" value="murE"/>
    <property type="match status" value="1"/>
</dbReference>
<feature type="short sequence motif" description="Meso-diaminopimelate recognition motif" evidence="20">
    <location>
        <begin position="409"/>
        <end position="412"/>
    </location>
</feature>
<dbReference type="Pfam" id="PF08245">
    <property type="entry name" value="Mur_ligase_M"/>
    <property type="match status" value="1"/>
</dbReference>
<keyword evidence="8 20" id="KW-0460">Magnesium</keyword>
<dbReference type="PANTHER" id="PTHR23135:SF4">
    <property type="entry name" value="UDP-N-ACETYLMURAMOYL-L-ALANYL-D-GLUTAMATE--2,6-DIAMINOPIMELATE LIGASE MURE HOMOLOG, CHLOROPLASTIC"/>
    <property type="match status" value="1"/>
</dbReference>
<feature type="domain" description="Mur ligase C-terminal" evidence="23">
    <location>
        <begin position="336"/>
        <end position="464"/>
    </location>
</feature>
<feature type="binding site" evidence="20">
    <location>
        <position position="149"/>
    </location>
    <ligand>
        <name>UDP-N-acetyl-alpha-D-muramoyl-L-alanyl-D-glutamate</name>
        <dbReference type="ChEBI" id="CHEBI:83900"/>
    </ligand>
</feature>
<dbReference type="Gene3D" id="3.40.1390.10">
    <property type="entry name" value="MurE/MurF, N-terminal domain"/>
    <property type="match status" value="1"/>
</dbReference>
<evidence type="ECO:0000259" key="23">
    <source>
        <dbReference type="Pfam" id="PF02875"/>
    </source>
</evidence>
<evidence type="ECO:0000256" key="11">
    <source>
        <dbReference type="ARBA" id="ARBA00023306"/>
    </source>
</evidence>
<evidence type="ECO:0000256" key="21">
    <source>
        <dbReference type="RuleBase" id="RU004135"/>
    </source>
</evidence>
<keyword evidence="9 20" id="KW-0133">Cell shape</keyword>
<dbReference type="FunFam" id="3.90.190.20:FF:000006">
    <property type="entry name" value="UDP-N-acetylmuramoyl-L-alanyl-D-glutamate--2,6-diaminopimelate ligase"/>
    <property type="match status" value="1"/>
</dbReference>
<comment type="subcellular location">
    <subcellularLocation>
        <location evidence="20 21">Cytoplasm</location>
    </subcellularLocation>
</comment>
<feature type="modified residue" description="N6-carboxylysine" evidence="20">
    <location>
        <position position="217"/>
    </location>
</feature>
<evidence type="ECO:0000256" key="10">
    <source>
        <dbReference type="ARBA" id="ARBA00022984"/>
    </source>
</evidence>
<evidence type="ECO:0000256" key="1">
    <source>
        <dbReference type="ARBA" id="ARBA00004752"/>
    </source>
</evidence>
<comment type="catalytic activity">
    <reaction evidence="13 20">
        <text>UDP-N-acetyl-alpha-D-muramoyl-L-alanyl-D-glutamate + meso-2,6-diaminopimelate + ATP = UDP-N-acetyl-alpha-D-muramoyl-L-alanyl-gamma-D-glutamyl-meso-2,6-diaminopimelate + ADP + phosphate + H(+)</text>
        <dbReference type="Rhea" id="RHEA:23676"/>
        <dbReference type="ChEBI" id="CHEBI:15378"/>
        <dbReference type="ChEBI" id="CHEBI:30616"/>
        <dbReference type="ChEBI" id="CHEBI:43474"/>
        <dbReference type="ChEBI" id="CHEBI:57791"/>
        <dbReference type="ChEBI" id="CHEBI:83900"/>
        <dbReference type="ChEBI" id="CHEBI:83905"/>
        <dbReference type="ChEBI" id="CHEBI:456216"/>
        <dbReference type="EC" id="6.3.2.13"/>
    </reaction>
</comment>
<evidence type="ECO:0000256" key="6">
    <source>
        <dbReference type="ARBA" id="ARBA00022741"/>
    </source>
</evidence>
<accession>A0A1I3N622</accession>
<comment type="pathway">
    <text evidence="1 20 21">Cell wall biogenesis; peptidoglycan biosynthesis.</text>
</comment>
<dbReference type="GO" id="GO:0008360">
    <property type="term" value="P:regulation of cell shape"/>
    <property type="evidence" value="ECO:0007669"/>
    <property type="project" value="UniProtKB-KW"/>
</dbReference>
<dbReference type="GO" id="GO:0005524">
    <property type="term" value="F:ATP binding"/>
    <property type="evidence" value="ECO:0007669"/>
    <property type="project" value="UniProtKB-UniRule"/>
</dbReference>
<dbReference type="GO" id="GO:0051301">
    <property type="term" value="P:cell division"/>
    <property type="evidence" value="ECO:0007669"/>
    <property type="project" value="UniProtKB-KW"/>
</dbReference>
<evidence type="ECO:0000256" key="8">
    <source>
        <dbReference type="ARBA" id="ARBA00022842"/>
    </source>
</evidence>
<dbReference type="GO" id="GO:0000287">
    <property type="term" value="F:magnesium ion binding"/>
    <property type="evidence" value="ECO:0007669"/>
    <property type="project" value="UniProtKB-UniRule"/>
</dbReference>
<dbReference type="FunFam" id="3.40.1390.10:FF:000005">
    <property type="entry name" value="UDP-N-acetylmuramoyl-L-alanyl-D-glutamate--2,6-diaminopimelate ligase"/>
    <property type="match status" value="1"/>
</dbReference>
<keyword evidence="11 20" id="KW-0131">Cell cycle</keyword>
<feature type="binding site" evidence="20">
    <location>
        <position position="30"/>
    </location>
    <ligand>
        <name>UDP-N-acetyl-alpha-D-muramoyl-L-alanyl-D-glutamate</name>
        <dbReference type="ChEBI" id="CHEBI:83900"/>
    </ligand>
</feature>
<evidence type="ECO:0000256" key="20">
    <source>
        <dbReference type="HAMAP-Rule" id="MF_00208"/>
    </source>
</evidence>
<dbReference type="InterPro" id="IPR005761">
    <property type="entry name" value="UDP-N-AcMur-Glu-dNH2Pim_ligase"/>
</dbReference>
<name>A0A1I3N622_9BACL</name>
<feature type="domain" description="Mur ligase N-terminal catalytic" evidence="22">
    <location>
        <begin position="23"/>
        <end position="94"/>
    </location>
</feature>
<dbReference type="Gene3D" id="3.40.1190.10">
    <property type="entry name" value="Mur-like, catalytic domain"/>
    <property type="match status" value="1"/>
</dbReference>
<dbReference type="GO" id="GO:0008765">
    <property type="term" value="F:UDP-N-acetylmuramoylalanyl-D-glutamate-2,6-diaminopimelate ligase activity"/>
    <property type="evidence" value="ECO:0007669"/>
    <property type="project" value="UniProtKB-UniRule"/>
</dbReference>
<dbReference type="InterPro" id="IPR036615">
    <property type="entry name" value="Mur_ligase_C_dom_sf"/>
</dbReference>
<evidence type="ECO:0000313" key="26">
    <source>
        <dbReference type="Proteomes" id="UP000199545"/>
    </source>
</evidence>
<evidence type="ECO:0000256" key="16">
    <source>
        <dbReference type="ARBA" id="ARBA00072883"/>
    </source>
</evidence>
<dbReference type="GO" id="GO:0071555">
    <property type="term" value="P:cell wall organization"/>
    <property type="evidence" value="ECO:0007669"/>
    <property type="project" value="UniProtKB-KW"/>
</dbReference>
<feature type="binding site" evidence="20">
    <location>
        <position position="177"/>
    </location>
    <ligand>
        <name>UDP-N-acetyl-alpha-D-muramoyl-L-alanyl-D-glutamate</name>
        <dbReference type="ChEBI" id="CHEBI:83900"/>
    </ligand>
</feature>
<feature type="binding site" evidence="20">
    <location>
        <begin position="409"/>
        <end position="412"/>
    </location>
    <ligand>
        <name>meso-2,6-diaminopimelate</name>
        <dbReference type="ChEBI" id="CHEBI:57791"/>
    </ligand>
</feature>
<gene>
    <name evidence="20" type="primary">murE</name>
    <name evidence="25" type="ORF">SAMN05421852_10410</name>
</gene>
<dbReference type="EC" id="6.3.2.13" evidence="15 20"/>
<comment type="function">
    <text evidence="14 20">Catalyzes the addition of meso-diaminopimelic acid to the nucleotide precursor UDP-N-acetylmuramoyl-L-alanyl-D-glutamate (UMAG) in the biosynthesis of bacterial cell-wall peptidoglycan.</text>
</comment>
<dbReference type="InterPro" id="IPR013221">
    <property type="entry name" value="Mur_ligase_cen"/>
</dbReference>
<dbReference type="GO" id="GO:0009252">
    <property type="term" value="P:peptidoglycan biosynthetic process"/>
    <property type="evidence" value="ECO:0007669"/>
    <property type="project" value="UniProtKB-UniRule"/>
</dbReference>
<proteinExistence type="inferred from homology"/>
<feature type="domain" description="Mur ligase central" evidence="24">
    <location>
        <begin position="106"/>
        <end position="314"/>
    </location>
</feature>
<evidence type="ECO:0000259" key="22">
    <source>
        <dbReference type="Pfam" id="PF01225"/>
    </source>
</evidence>
<feature type="binding site" evidence="20">
    <location>
        <position position="462"/>
    </location>
    <ligand>
        <name>meso-2,6-diaminopimelate</name>
        <dbReference type="ChEBI" id="CHEBI:57791"/>
    </ligand>
</feature>
<dbReference type="HAMAP" id="MF_00208">
    <property type="entry name" value="MurE"/>
    <property type="match status" value="1"/>
</dbReference>
<organism evidence="25 26">
    <name type="scientific">Thermoflavimicrobium dichotomicum</name>
    <dbReference type="NCBI Taxonomy" id="46223"/>
    <lineage>
        <taxon>Bacteria</taxon>
        <taxon>Bacillati</taxon>
        <taxon>Bacillota</taxon>
        <taxon>Bacilli</taxon>
        <taxon>Bacillales</taxon>
        <taxon>Thermoactinomycetaceae</taxon>
        <taxon>Thermoflavimicrobium</taxon>
    </lineage>
</organism>
<feature type="binding site" evidence="20">
    <location>
        <begin position="150"/>
        <end position="151"/>
    </location>
    <ligand>
        <name>UDP-N-acetyl-alpha-D-muramoyl-L-alanyl-D-glutamate</name>
        <dbReference type="ChEBI" id="CHEBI:83900"/>
    </ligand>
</feature>
<evidence type="ECO:0000256" key="9">
    <source>
        <dbReference type="ARBA" id="ARBA00022960"/>
    </source>
</evidence>
<evidence type="ECO:0000256" key="12">
    <source>
        <dbReference type="ARBA" id="ARBA00023316"/>
    </source>
</evidence>
<dbReference type="SUPFAM" id="SSF53244">
    <property type="entry name" value="MurD-like peptide ligases, peptide-binding domain"/>
    <property type="match status" value="1"/>
</dbReference>
<keyword evidence="6 20" id="KW-0547">Nucleotide-binding</keyword>
<comment type="PTM">
    <text evidence="20">Carboxylation is probably crucial for Mg(2+) binding and, consequently, for the gamma-phosphate positioning of ATP.</text>
</comment>
<comment type="cofactor">
    <cofactor evidence="20">
        <name>Mg(2+)</name>
        <dbReference type="ChEBI" id="CHEBI:18420"/>
    </cofactor>
</comment>
<keyword evidence="4 20" id="KW-0436">Ligase</keyword>
<keyword evidence="5 20" id="KW-0132">Cell division</keyword>
<evidence type="ECO:0000256" key="13">
    <source>
        <dbReference type="ARBA" id="ARBA00050251"/>
    </source>
</evidence>
<evidence type="ECO:0000256" key="3">
    <source>
        <dbReference type="ARBA" id="ARBA00022490"/>
    </source>
</evidence>
<dbReference type="InterPro" id="IPR036565">
    <property type="entry name" value="Mur-like_cat_sf"/>
</dbReference>
<dbReference type="InterPro" id="IPR035911">
    <property type="entry name" value="MurE/MurF_N"/>
</dbReference>
<dbReference type="RefSeq" id="WP_093228730.1">
    <property type="nucleotide sequence ID" value="NZ_FORR01000004.1"/>
</dbReference>
<dbReference type="UniPathway" id="UPA00219"/>
<dbReference type="Pfam" id="PF02875">
    <property type="entry name" value="Mur_ligase_C"/>
    <property type="match status" value="1"/>
</dbReference>
<evidence type="ECO:0000256" key="5">
    <source>
        <dbReference type="ARBA" id="ARBA00022618"/>
    </source>
</evidence>
<dbReference type="EMBL" id="FORR01000004">
    <property type="protein sequence ID" value="SFJ04701.1"/>
    <property type="molecule type" value="Genomic_DNA"/>
</dbReference>
<dbReference type="Pfam" id="PF01225">
    <property type="entry name" value="Mur_ligase"/>
    <property type="match status" value="1"/>
</dbReference>
<dbReference type="InterPro" id="IPR004101">
    <property type="entry name" value="Mur_ligase_C"/>
</dbReference>
<dbReference type="NCBIfam" id="NF001124">
    <property type="entry name" value="PRK00139.1-2"/>
    <property type="match status" value="1"/>
</dbReference>
<evidence type="ECO:0000256" key="15">
    <source>
        <dbReference type="ARBA" id="ARBA00066633"/>
    </source>
</evidence>
<evidence type="ECO:0000256" key="7">
    <source>
        <dbReference type="ARBA" id="ARBA00022840"/>
    </source>
</evidence>
<dbReference type="Proteomes" id="UP000199545">
    <property type="component" value="Unassembled WGS sequence"/>
</dbReference>
<comment type="caution">
    <text evidence="20">Lacks conserved residue(s) required for the propagation of feature annotation.</text>
</comment>
<feature type="binding site" evidence="20">
    <location>
        <begin position="108"/>
        <end position="114"/>
    </location>
    <ligand>
        <name>ATP</name>
        <dbReference type="ChEBI" id="CHEBI:30616"/>
    </ligand>
</feature>
<dbReference type="GO" id="GO:0005737">
    <property type="term" value="C:cytoplasm"/>
    <property type="evidence" value="ECO:0007669"/>
    <property type="project" value="UniProtKB-SubCell"/>
</dbReference>
<keyword evidence="3 20" id="KW-0963">Cytoplasm</keyword>
<comment type="similarity">
    <text evidence="2 20">Belongs to the MurCDEF family. MurE subfamily.</text>
</comment>
<dbReference type="STRING" id="46223.SAMN05421852_10410"/>
<sequence length="495" mass="54493">MKLGEIIQPLILKQVIGDAGTEIQDIKIDSRQVGPGDLFIALKGHHVDGHRFVEKAIAQGAAAVMVEKPVSADIPVVVVPDTRKAMAVVAATFYRHPTKELKVIGVTGTNGKTTTTHLIQRIFNDQDKKTGLIGTISMKIGDREYKVNNTTPEVTDLQKSFRMMLDEGCQYAAIEVSSHALSMGRTRGCEFQIAVFTNLTQDHLDYHETMEKYRDAKGLLFSQLGTRYADDPKQHQVAILNADDPVSGYYAQLTSAQVITYGIDCDADVRAENIRITASGTQFTLRSFRGSIEIHLQLVGKFNIYNALAAASAALVEGVSLENIKASLEAVPGVNGRFERVQAGQPYTVLVDYSHTPDSLENALTTIREFAQGRVICVVGCGGDRDRTKRPIMAQIAEKYSDLTVLTSDNPRTEPPEAILAEMVEGIKHVDPGRYVTIVDRKEAIDYAIRQAEENDVILIAGKGHETYQEINGVRYDFDDRLIAKEAIQARQSEG</sequence>
<evidence type="ECO:0000256" key="4">
    <source>
        <dbReference type="ARBA" id="ARBA00022598"/>
    </source>
</evidence>
<evidence type="ECO:0000256" key="14">
    <source>
        <dbReference type="ARBA" id="ARBA00056782"/>
    </source>
</evidence>
<keyword evidence="26" id="KW-1185">Reference proteome</keyword>
<reference evidence="25 26" key="1">
    <citation type="submission" date="2016-10" db="EMBL/GenBank/DDBJ databases">
        <authorList>
            <person name="de Groot N.N."/>
        </authorList>
    </citation>
    <scope>NUCLEOTIDE SEQUENCE [LARGE SCALE GENOMIC DNA]</scope>
    <source>
        <strain evidence="25 26">DSM 44778</strain>
    </source>
</reference>
<evidence type="ECO:0000313" key="25">
    <source>
        <dbReference type="EMBL" id="SFJ04701.1"/>
    </source>
</evidence>
<evidence type="ECO:0000256" key="2">
    <source>
        <dbReference type="ARBA" id="ARBA00005898"/>
    </source>
</evidence>
<feature type="binding site" evidence="20">
    <location>
        <position position="385"/>
    </location>
    <ligand>
        <name>meso-2,6-diaminopimelate</name>
        <dbReference type="ChEBI" id="CHEBI:57791"/>
    </ligand>
</feature>
<dbReference type="SUPFAM" id="SSF53623">
    <property type="entry name" value="MurD-like peptide ligases, catalytic domain"/>
    <property type="match status" value="1"/>
</dbReference>
<dbReference type="AlphaFoldDB" id="A0A1I3N622"/>
<dbReference type="PANTHER" id="PTHR23135">
    <property type="entry name" value="MUR LIGASE FAMILY MEMBER"/>
    <property type="match status" value="1"/>
</dbReference>
<dbReference type="Gene3D" id="3.90.190.20">
    <property type="entry name" value="Mur ligase, C-terminal domain"/>
    <property type="match status" value="1"/>
</dbReference>
<dbReference type="SUPFAM" id="SSF63418">
    <property type="entry name" value="MurE/MurF N-terminal domain"/>
    <property type="match status" value="1"/>
</dbReference>
<keyword evidence="7 20" id="KW-0067">ATP-binding</keyword>
<dbReference type="OrthoDB" id="9800958at2"/>